<keyword evidence="2" id="KW-1185">Reference proteome</keyword>
<sequence>MNVMNPKMWLVAPWRGFNLMQADLIPEFTRGEEGKGKRSICFVKGKVGKKNSSWETMQIWLSKSTGLLLLSLPHPPWTKERLHISGKVVPLLIKRCRHVNVPQIIIRWNDFLSKSLPKIAFAKITVLKEEQNVLL</sequence>
<protein>
    <submittedName>
        <fullName evidence="1">Uncharacterized protein</fullName>
    </submittedName>
</protein>
<evidence type="ECO:0000313" key="1">
    <source>
        <dbReference type="EMBL" id="KAF6395364.1"/>
    </source>
</evidence>
<dbReference type="Proteomes" id="UP000593571">
    <property type="component" value="Unassembled WGS sequence"/>
</dbReference>
<reference evidence="1 2" key="1">
    <citation type="journal article" date="2020" name="Nature">
        <title>Six reference-quality genomes reveal evolution of bat adaptations.</title>
        <authorList>
            <person name="Jebb D."/>
            <person name="Huang Z."/>
            <person name="Pippel M."/>
            <person name="Hughes G.M."/>
            <person name="Lavrichenko K."/>
            <person name="Devanna P."/>
            <person name="Winkler S."/>
            <person name="Jermiin L.S."/>
            <person name="Skirmuntt E.C."/>
            <person name="Katzourakis A."/>
            <person name="Burkitt-Gray L."/>
            <person name="Ray D.A."/>
            <person name="Sullivan K.A.M."/>
            <person name="Roscito J.G."/>
            <person name="Kirilenko B.M."/>
            <person name="Davalos L.M."/>
            <person name="Corthals A.P."/>
            <person name="Power M.L."/>
            <person name="Jones G."/>
            <person name="Ransome R.D."/>
            <person name="Dechmann D.K.N."/>
            <person name="Locatelli A.G."/>
            <person name="Puechmaille S.J."/>
            <person name="Fedrigo O."/>
            <person name="Jarvis E.D."/>
            <person name="Hiller M."/>
            <person name="Vernes S.C."/>
            <person name="Myers E.W."/>
            <person name="Teeling E.C."/>
        </authorList>
    </citation>
    <scope>NUCLEOTIDE SEQUENCE [LARGE SCALE GENOMIC DNA]</scope>
    <source>
        <strain evidence="1">MRouAeg1</strain>
        <tissue evidence="1">Muscle</tissue>
    </source>
</reference>
<dbReference type="AlphaFoldDB" id="A0A7J8B9J1"/>
<evidence type="ECO:0000313" key="2">
    <source>
        <dbReference type="Proteomes" id="UP000593571"/>
    </source>
</evidence>
<proteinExistence type="predicted"/>
<comment type="caution">
    <text evidence="1">The sequence shown here is derived from an EMBL/GenBank/DDBJ whole genome shotgun (WGS) entry which is preliminary data.</text>
</comment>
<name>A0A7J8B9J1_ROUAE</name>
<accession>A0A7J8B9J1</accession>
<organism evidence="1 2">
    <name type="scientific">Rousettus aegyptiacus</name>
    <name type="common">Egyptian fruit bat</name>
    <name type="synonym">Pteropus aegyptiacus</name>
    <dbReference type="NCBI Taxonomy" id="9407"/>
    <lineage>
        <taxon>Eukaryota</taxon>
        <taxon>Metazoa</taxon>
        <taxon>Chordata</taxon>
        <taxon>Craniata</taxon>
        <taxon>Vertebrata</taxon>
        <taxon>Euteleostomi</taxon>
        <taxon>Mammalia</taxon>
        <taxon>Eutheria</taxon>
        <taxon>Laurasiatheria</taxon>
        <taxon>Chiroptera</taxon>
        <taxon>Yinpterochiroptera</taxon>
        <taxon>Pteropodoidea</taxon>
        <taxon>Pteropodidae</taxon>
        <taxon>Rousettinae</taxon>
        <taxon>Rousettus</taxon>
    </lineage>
</organism>
<gene>
    <name evidence="1" type="ORF">HJG63_009927</name>
</gene>
<dbReference type="EMBL" id="JACASE010000018">
    <property type="protein sequence ID" value="KAF6395364.1"/>
    <property type="molecule type" value="Genomic_DNA"/>
</dbReference>